<sequence length="322" mass="34091">MEVVAVDIGGTHARFAIAEVENGQVVHLGEPITQKVAEHGSLQLAWRAFERDLGRPLPKAASLAVASPVNDTLIKFTNNPWIIRPPLMQERLGVETWTIINDFGAVGHAVAQVADEDFIHLCGPEGPLPDRGVVTICGPGTGLGVAQLLRAADRYHVLETEGGHQDFAPLDGIEDALLKRLRRAHGRGSNERACAGPSIVAWYETLAEIEGVSLAHSDDKTIWAAALEGTDSIAVAALDRFCLTLGAVAGDLALAQGAKAVVIAGGLGLRLKDHLLESGFGTRFTSKGRFQTLMAGIPVKLITHPQPGLFGAAAAFAQEHAR</sequence>
<dbReference type="Proteomes" id="UP000076609">
    <property type="component" value="Unassembled WGS sequence"/>
</dbReference>
<name>A0ABR5YE79_9SPHN</name>
<dbReference type="InterPro" id="IPR043129">
    <property type="entry name" value="ATPase_NBD"/>
</dbReference>
<dbReference type="CDD" id="cd24008">
    <property type="entry name" value="ASKHA_NBD_GLK"/>
    <property type="match status" value="1"/>
</dbReference>
<keyword evidence="5" id="KW-1185">Reference proteome</keyword>
<dbReference type="PANTHER" id="PTHR47690:SF1">
    <property type="entry name" value="GLUCOKINASE"/>
    <property type="match status" value="1"/>
</dbReference>
<dbReference type="Gene3D" id="3.30.420.40">
    <property type="match status" value="1"/>
</dbReference>
<protein>
    <submittedName>
        <fullName evidence="4">Glucokinase</fullName>
    </submittedName>
</protein>
<comment type="caution">
    <text evidence="4">The sequence shown here is derived from an EMBL/GenBank/DDBJ whole genome shotgun (WGS) entry which is preliminary data.</text>
</comment>
<evidence type="ECO:0000313" key="5">
    <source>
        <dbReference type="Proteomes" id="UP000076609"/>
    </source>
</evidence>
<evidence type="ECO:0000256" key="2">
    <source>
        <dbReference type="ARBA" id="ARBA00022777"/>
    </source>
</evidence>
<dbReference type="PANTHER" id="PTHR47690">
    <property type="entry name" value="GLUCOKINASE"/>
    <property type="match status" value="1"/>
</dbReference>
<dbReference type="RefSeq" id="WP_066689138.1">
    <property type="nucleotide sequence ID" value="NZ_CP117025.1"/>
</dbReference>
<evidence type="ECO:0000256" key="3">
    <source>
        <dbReference type="RuleBase" id="RU004046"/>
    </source>
</evidence>
<evidence type="ECO:0000256" key="1">
    <source>
        <dbReference type="ARBA" id="ARBA00022679"/>
    </source>
</evidence>
<dbReference type="InterPro" id="IPR050201">
    <property type="entry name" value="Bacterial_glucokinase"/>
</dbReference>
<reference evidence="5" key="1">
    <citation type="submission" date="2016-01" db="EMBL/GenBank/DDBJ databases">
        <title>Draft genome of Chromobacterium sp. F49.</title>
        <authorList>
            <person name="Hong K.W."/>
        </authorList>
    </citation>
    <scope>NUCLEOTIDE SEQUENCE [LARGE SCALE GENOMIC DNA]</scope>
    <source>
        <strain evidence="5">CN3</strain>
    </source>
</reference>
<comment type="similarity">
    <text evidence="3">Belongs to the bacterial glucokinase family.</text>
</comment>
<evidence type="ECO:0000313" key="4">
    <source>
        <dbReference type="EMBL" id="KZE17281.1"/>
    </source>
</evidence>
<dbReference type="EMBL" id="LQQO01000006">
    <property type="protein sequence ID" value="KZE17281.1"/>
    <property type="molecule type" value="Genomic_DNA"/>
</dbReference>
<accession>A0ABR5YE79</accession>
<organism evidence="4 5">
    <name type="scientific">Sphingomonas hankookensis</name>
    <dbReference type="NCBI Taxonomy" id="563996"/>
    <lineage>
        <taxon>Bacteria</taxon>
        <taxon>Pseudomonadati</taxon>
        <taxon>Pseudomonadota</taxon>
        <taxon>Alphaproteobacteria</taxon>
        <taxon>Sphingomonadales</taxon>
        <taxon>Sphingomonadaceae</taxon>
        <taxon>Sphingomonas</taxon>
    </lineage>
</organism>
<dbReference type="Pfam" id="PF02685">
    <property type="entry name" value="Glucokinase"/>
    <property type="match status" value="1"/>
</dbReference>
<keyword evidence="2" id="KW-0418">Kinase</keyword>
<dbReference type="InterPro" id="IPR003836">
    <property type="entry name" value="Glucokinase"/>
</dbReference>
<gene>
    <name evidence="4" type="ORF">AVT10_11325</name>
</gene>
<dbReference type="Gene3D" id="3.40.367.20">
    <property type="match status" value="1"/>
</dbReference>
<keyword evidence="1" id="KW-0808">Transferase</keyword>
<dbReference type="SUPFAM" id="SSF53067">
    <property type="entry name" value="Actin-like ATPase domain"/>
    <property type="match status" value="1"/>
</dbReference>
<proteinExistence type="inferred from homology"/>